<dbReference type="RefSeq" id="WP_123192333.1">
    <property type="nucleotide sequence ID" value="NZ_QICD01000013.1"/>
</dbReference>
<evidence type="ECO:0000256" key="3">
    <source>
        <dbReference type="ARBA" id="ARBA00022777"/>
    </source>
</evidence>
<dbReference type="PANTHER" id="PTHR10584:SF166">
    <property type="entry name" value="RIBOKINASE"/>
    <property type="match status" value="1"/>
</dbReference>
<proteinExistence type="inferred from homology"/>
<evidence type="ECO:0000313" key="6">
    <source>
        <dbReference type="EMBL" id="RNL43194.1"/>
    </source>
</evidence>
<dbReference type="GO" id="GO:0006796">
    <property type="term" value="P:phosphate-containing compound metabolic process"/>
    <property type="evidence" value="ECO:0007669"/>
    <property type="project" value="UniProtKB-ARBA"/>
</dbReference>
<evidence type="ECO:0000259" key="5">
    <source>
        <dbReference type="Pfam" id="PF00294"/>
    </source>
</evidence>
<evidence type="ECO:0000256" key="2">
    <source>
        <dbReference type="ARBA" id="ARBA00022679"/>
    </source>
</evidence>
<accession>A0A3N0B7J1</accession>
<organism evidence="6 7">
    <name type="scientific">Paraeggerthella hongkongensis</name>
    <dbReference type="NCBI Taxonomy" id="230658"/>
    <lineage>
        <taxon>Bacteria</taxon>
        <taxon>Bacillati</taxon>
        <taxon>Actinomycetota</taxon>
        <taxon>Coriobacteriia</taxon>
        <taxon>Eggerthellales</taxon>
        <taxon>Eggerthellaceae</taxon>
        <taxon>Paraeggerthella</taxon>
    </lineage>
</organism>
<dbReference type="Pfam" id="PF00294">
    <property type="entry name" value="PfkB"/>
    <property type="match status" value="2"/>
</dbReference>
<dbReference type="SUPFAM" id="SSF53613">
    <property type="entry name" value="Ribokinase-like"/>
    <property type="match status" value="1"/>
</dbReference>
<keyword evidence="3 4" id="KW-0418">Kinase</keyword>
<dbReference type="PROSITE" id="PS00584">
    <property type="entry name" value="PFKB_KINASES_2"/>
    <property type="match status" value="1"/>
</dbReference>
<feature type="domain" description="Carbohydrate kinase PfkB" evidence="5">
    <location>
        <begin position="192"/>
        <end position="297"/>
    </location>
</feature>
<keyword evidence="7" id="KW-1185">Reference proteome</keyword>
<dbReference type="InterPro" id="IPR029056">
    <property type="entry name" value="Ribokinase-like"/>
</dbReference>
<comment type="caution">
    <text evidence="6">The sequence shown here is derived from an EMBL/GenBank/DDBJ whole genome shotgun (WGS) entry which is preliminary data.</text>
</comment>
<evidence type="ECO:0000256" key="1">
    <source>
        <dbReference type="ARBA" id="ARBA00010688"/>
    </source>
</evidence>
<dbReference type="PRINTS" id="PR00990">
    <property type="entry name" value="RIBOKINASE"/>
</dbReference>
<dbReference type="OrthoDB" id="8578462at2"/>
<gene>
    <name evidence="6" type="ORF">DMP08_07620</name>
</gene>
<dbReference type="PANTHER" id="PTHR10584">
    <property type="entry name" value="SUGAR KINASE"/>
    <property type="match status" value="1"/>
</dbReference>
<sequence length="308" mass="31574">MGASKARNAVLAVGAIMVDVVCCVSNLPASGEGVVVESSQAVVGGCAFNSANAARQLGADCTLFAPVGEGVYAGFVEGALAQRGLQAPLRVRGRDNGSCTCLVEPDGQRTMITSPGVERYFERSWFYAVDPARISCGLASGYEIEGPGGNAIIEFFEEHPEIQFFYAPGPRILGVGPEKHARINALRPIWHLNDQEALAYTGCSTLEDAARVLAAACENAVVITAGAAGSFVLEGPGACFANVATEPVRVVDTVGAGDAHLGALAAARAAGRSWEESLALANKVASGVCAAEGATLSDEAFAQLGVAL</sequence>
<evidence type="ECO:0000256" key="4">
    <source>
        <dbReference type="RuleBase" id="RU003704"/>
    </source>
</evidence>
<evidence type="ECO:0000313" key="7">
    <source>
        <dbReference type="Proteomes" id="UP000278632"/>
    </source>
</evidence>
<dbReference type="GO" id="GO:0016301">
    <property type="term" value="F:kinase activity"/>
    <property type="evidence" value="ECO:0007669"/>
    <property type="project" value="UniProtKB-KW"/>
</dbReference>
<feature type="domain" description="Carbohydrate kinase PfkB" evidence="5">
    <location>
        <begin position="10"/>
        <end position="126"/>
    </location>
</feature>
<keyword evidence="2 4" id="KW-0808">Transferase</keyword>
<dbReference type="Proteomes" id="UP000278632">
    <property type="component" value="Unassembled WGS sequence"/>
</dbReference>
<protein>
    <submittedName>
        <fullName evidence="6">Sugar kinase</fullName>
    </submittedName>
</protein>
<dbReference type="InterPro" id="IPR002139">
    <property type="entry name" value="Ribo/fructo_kinase"/>
</dbReference>
<dbReference type="InterPro" id="IPR002173">
    <property type="entry name" value="Carboh/pur_kinase_PfkB_CS"/>
</dbReference>
<dbReference type="GO" id="GO:0005829">
    <property type="term" value="C:cytosol"/>
    <property type="evidence" value="ECO:0007669"/>
    <property type="project" value="TreeGrafter"/>
</dbReference>
<name>A0A3N0B7J1_9ACTN</name>
<dbReference type="EMBL" id="QICD01000013">
    <property type="protein sequence ID" value="RNL43194.1"/>
    <property type="molecule type" value="Genomic_DNA"/>
</dbReference>
<dbReference type="InterPro" id="IPR011611">
    <property type="entry name" value="PfkB_dom"/>
</dbReference>
<reference evidence="7" key="1">
    <citation type="submission" date="2018-05" db="EMBL/GenBank/DDBJ databases">
        <title>Genome Sequencing of selected type strains of the family Eggerthellaceae.</title>
        <authorList>
            <person name="Danylec N."/>
            <person name="Stoll D.A."/>
            <person name="Doetsch A."/>
            <person name="Huch M."/>
        </authorList>
    </citation>
    <scope>NUCLEOTIDE SEQUENCE [LARGE SCALE GENOMIC DNA]</scope>
    <source>
        <strain evidence="7">DSM 16106</strain>
    </source>
</reference>
<comment type="similarity">
    <text evidence="1 4">Belongs to the carbohydrate kinase PfkB family.</text>
</comment>
<dbReference type="Gene3D" id="3.40.1190.20">
    <property type="match status" value="1"/>
</dbReference>
<dbReference type="AlphaFoldDB" id="A0A3N0B7J1"/>